<evidence type="ECO:0000256" key="4">
    <source>
        <dbReference type="ARBA" id="ARBA00022692"/>
    </source>
</evidence>
<feature type="transmembrane region" description="Helical" evidence="7">
    <location>
        <begin position="150"/>
        <end position="170"/>
    </location>
</feature>
<feature type="transmembrane region" description="Helical" evidence="7">
    <location>
        <begin position="107"/>
        <end position="129"/>
    </location>
</feature>
<evidence type="ECO:0000256" key="6">
    <source>
        <dbReference type="ARBA" id="ARBA00023136"/>
    </source>
</evidence>
<dbReference type="CDD" id="cd06261">
    <property type="entry name" value="TM_PBP2"/>
    <property type="match status" value="1"/>
</dbReference>
<dbReference type="AlphaFoldDB" id="A0A0U1Q095"/>
<comment type="caution">
    <text evidence="9">The sequence shown here is derived from an EMBL/GenBank/DDBJ whole genome shotgun (WGS) entry which is preliminary data.</text>
</comment>
<protein>
    <recommendedName>
        <fullName evidence="8">ABC transmembrane type-1 domain-containing protein</fullName>
    </recommendedName>
</protein>
<evidence type="ECO:0000256" key="3">
    <source>
        <dbReference type="ARBA" id="ARBA00022475"/>
    </source>
</evidence>
<dbReference type="Proteomes" id="UP000050580">
    <property type="component" value="Unassembled WGS sequence"/>
</dbReference>
<feature type="transmembrane region" description="Helical" evidence="7">
    <location>
        <begin position="309"/>
        <end position="335"/>
    </location>
</feature>
<dbReference type="PANTHER" id="PTHR43163">
    <property type="entry name" value="DIPEPTIDE TRANSPORT SYSTEM PERMEASE PROTEIN DPPB-RELATED"/>
    <property type="match status" value="1"/>
</dbReference>
<dbReference type="GO" id="GO:0005886">
    <property type="term" value="C:plasma membrane"/>
    <property type="evidence" value="ECO:0007669"/>
    <property type="project" value="UniProtKB-SubCell"/>
</dbReference>
<feature type="domain" description="ABC transmembrane type-1" evidence="8">
    <location>
        <begin position="103"/>
        <end position="328"/>
    </location>
</feature>
<comment type="similarity">
    <text evidence="7">Belongs to the binding-protein-dependent transport system permease family.</text>
</comment>
<dbReference type="STRING" id="1610491.AAV94_06370"/>
<evidence type="ECO:0000256" key="2">
    <source>
        <dbReference type="ARBA" id="ARBA00022448"/>
    </source>
</evidence>
<dbReference type="InterPro" id="IPR035906">
    <property type="entry name" value="MetI-like_sf"/>
</dbReference>
<keyword evidence="5 7" id="KW-1133">Transmembrane helix</keyword>
<dbReference type="Gene3D" id="1.10.3720.10">
    <property type="entry name" value="MetI-like"/>
    <property type="match status" value="1"/>
</dbReference>
<comment type="subcellular location">
    <subcellularLocation>
        <location evidence="1 7">Cell membrane</location>
        <topology evidence="1 7">Multi-pass membrane protein</topology>
    </subcellularLocation>
</comment>
<dbReference type="EMBL" id="LBNQ01000022">
    <property type="protein sequence ID" value="KKW68194.1"/>
    <property type="molecule type" value="Genomic_DNA"/>
</dbReference>
<accession>A0A0U1Q095</accession>
<sequence length="342" mass="36495">MPGHLDWARALLGAVKSLWRIGLLLFIALVVFVVLRMLPSDPVAMMLPPGASEQDRIALTQDLGLDKPLLVQFGIWLGNAVQGDLGNAINSGQPVVGLILQALPTTLQLVVLSLLFGALLGVAGGLIAFRFRQTPIERGVQVANSIAISIPEFLWAILLILSLGIGLQWLPFLGPIDANHSVPRQTGFLLIDTLLAGDLSAFGSALKHMAMPVIALSLSIAPPLMRIMHSSLIDAYAEDYVAAARLRGLDENRILVRHALKNAALPTVALLGLQAGTLMGGTVLIETIFGFPGIGGLMLQSLAVADMFMIQGLALTYAVAVQAMNTLSDIALYMLNPRLRLR</sequence>
<keyword evidence="6 7" id="KW-0472">Membrane</keyword>
<keyword evidence="4 7" id="KW-0812">Transmembrane</keyword>
<dbReference type="Pfam" id="PF00528">
    <property type="entry name" value="BPD_transp_1"/>
    <property type="match status" value="1"/>
</dbReference>
<dbReference type="PROSITE" id="PS50928">
    <property type="entry name" value="ABC_TM1"/>
    <property type="match status" value="1"/>
</dbReference>
<keyword evidence="3" id="KW-1003">Cell membrane</keyword>
<dbReference type="SUPFAM" id="SSF161098">
    <property type="entry name" value="MetI-like"/>
    <property type="match status" value="1"/>
</dbReference>
<keyword evidence="10" id="KW-1185">Reference proteome</keyword>
<evidence type="ECO:0000256" key="7">
    <source>
        <dbReference type="RuleBase" id="RU363032"/>
    </source>
</evidence>
<gene>
    <name evidence="9" type="ORF">AAV94_06370</name>
</gene>
<dbReference type="GO" id="GO:0055085">
    <property type="term" value="P:transmembrane transport"/>
    <property type="evidence" value="ECO:0007669"/>
    <property type="project" value="InterPro"/>
</dbReference>
<evidence type="ECO:0000313" key="10">
    <source>
        <dbReference type="Proteomes" id="UP000050580"/>
    </source>
</evidence>
<dbReference type="InterPro" id="IPR000515">
    <property type="entry name" value="MetI-like"/>
</dbReference>
<feature type="transmembrane region" description="Helical" evidence="7">
    <location>
        <begin position="21"/>
        <end position="38"/>
    </location>
</feature>
<proteinExistence type="inferred from homology"/>
<evidence type="ECO:0000256" key="5">
    <source>
        <dbReference type="ARBA" id="ARBA00022989"/>
    </source>
</evidence>
<dbReference type="InterPro" id="IPR045621">
    <property type="entry name" value="BPD_transp_1_N"/>
</dbReference>
<dbReference type="Pfam" id="PF19300">
    <property type="entry name" value="BPD_transp_1_N"/>
    <property type="match status" value="1"/>
</dbReference>
<evidence type="ECO:0000313" key="9">
    <source>
        <dbReference type="EMBL" id="KKW68194.1"/>
    </source>
</evidence>
<evidence type="ECO:0000256" key="1">
    <source>
        <dbReference type="ARBA" id="ARBA00004651"/>
    </source>
</evidence>
<evidence type="ECO:0000259" key="8">
    <source>
        <dbReference type="PROSITE" id="PS50928"/>
    </source>
</evidence>
<organism evidence="9 10">
    <name type="scientific">Lampropedia cohaerens</name>
    <dbReference type="NCBI Taxonomy" id="1610491"/>
    <lineage>
        <taxon>Bacteria</taxon>
        <taxon>Pseudomonadati</taxon>
        <taxon>Pseudomonadota</taxon>
        <taxon>Betaproteobacteria</taxon>
        <taxon>Burkholderiales</taxon>
        <taxon>Comamonadaceae</taxon>
        <taxon>Lampropedia</taxon>
    </lineage>
</organism>
<keyword evidence="2 7" id="KW-0813">Transport</keyword>
<name>A0A0U1Q095_9BURK</name>
<reference evidence="9 10" key="1">
    <citation type="submission" date="2015-05" db="EMBL/GenBank/DDBJ databases">
        <title>Draft genome sequence of Lampropedia sp. CT6, isolated from the microbial mat of a hot water spring, located at Manikaran, India.</title>
        <authorList>
            <person name="Tripathi C."/>
            <person name="Rani P."/>
            <person name="Mahato N.K."/>
            <person name="Lal R."/>
        </authorList>
    </citation>
    <scope>NUCLEOTIDE SEQUENCE [LARGE SCALE GENOMIC DNA]</scope>
    <source>
        <strain evidence="9 10">CT6</strain>
    </source>
</reference>
<feature type="transmembrane region" description="Helical" evidence="7">
    <location>
        <begin position="263"/>
        <end position="289"/>
    </location>
</feature>
<dbReference type="PANTHER" id="PTHR43163:SF6">
    <property type="entry name" value="DIPEPTIDE TRANSPORT SYSTEM PERMEASE PROTEIN DPPB-RELATED"/>
    <property type="match status" value="1"/>
</dbReference>